<reference evidence="2 3" key="1">
    <citation type="submission" date="2015-02" db="EMBL/GenBank/DDBJ databases">
        <title>Draft genome sequence of Kitasatospora griseola MF730-N6, a bafilomycin, terpentecin and satosporin producer.</title>
        <authorList>
            <person name="Arens J.C."/>
            <person name="Haltli B."/>
            <person name="Kerr R.G."/>
        </authorList>
    </citation>
    <scope>NUCLEOTIDE SEQUENCE [LARGE SCALE GENOMIC DNA]</scope>
    <source>
        <strain evidence="2 3">MF730-N6</strain>
    </source>
</reference>
<dbReference type="AlphaFoldDB" id="A0A0D0Q3S3"/>
<proteinExistence type="predicted"/>
<keyword evidence="3" id="KW-1185">Reference proteome</keyword>
<name>A0A0D0Q3S3_KITGR</name>
<dbReference type="PATRIC" id="fig|2064.6.peg.3727"/>
<feature type="compositionally biased region" description="Pro residues" evidence="1">
    <location>
        <begin position="26"/>
        <end position="40"/>
    </location>
</feature>
<organism evidence="2 3">
    <name type="scientific">Kitasatospora griseola</name>
    <name type="common">Streptomyces griseolosporeus</name>
    <dbReference type="NCBI Taxonomy" id="2064"/>
    <lineage>
        <taxon>Bacteria</taxon>
        <taxon>Bacillati</taxon>
        <taxon>Actinomycetota</taxon>
        <taxon>Actinomycetes</taxon>
        <taxon>Kitasatosporales</taxon>
        <taxon>Streptomycetaceae</taxon>
        <taxon>Kitasatospora</taxon>
    </lineage>
</organism>
<evidence type="ECO:0000256" key="1">
    <source>
        <dbReference type="SAM" id="MobiDB-lite"/>
    </source>
</evidence>
<accession>A0A0D0Q3S3</accession>
<feature type="region of interest" description="Disordered" evidence="1">
    <location>
        <begin position="1"/>
        <end position="45"/>
    </location>
</feature>
<comment type="caution">
    <text evidence="2">The sequence shown here is derived from an EMBL/GenBank/DDBJ whole genome shotgun (WGS) entry which is preliminary data.</text>
</comment>
<dbReference type="EMBL" id="JXZB01000002">
    <property type="protein sequence ID" value="KIQ65598.1"/>
    <property type="molecule type" value="Genomic_DNA"/>
</dbReference>
<gene>
    <name evidence="2" type="ORF">TR51_17380</name>
</gene>
<sequence>MGPGRSGPDHPVSKESSCDASQPCSAPSPPRPPWPSPPPDAASAATGTLFIAPNQTIENPSGCYNAQIFPLILRNETNEYALVYDGSNCTGQVIAVVPPGGSTTQEFGQSVYIA</sequence>
<protein>
    <submittedName>
        <fullName evidence="2">Uncharacterized protein</fullName>
    </submittedName>
</protein>
<dbReference type="Proteomes" id="UP000032066">
    <property type="component" value="Unassembled WGS sequence"/>
</dbReference>
<evidence type="ECO:0000313" key="3">
    <source>
        <dbReference type="Proteomes" id="UP000032066"/>
    </source>
</evidence>
<feature type="compositionally biased region" description="Basic and acidic residues" evidence="1">
    <location>
        <begin position="7"/>
        <end position="17"/>
    </location>
</feature>
<evidence type="ECO:0000313" key="2">
    <source>
        <dbReference type="EMBL" id="KIQ65598.1"/>
    </source>
</evidence>